<feature type="compositionally biased region" description="Basic and acidic residues" evidence="5">
    <location>
        <begin position="1"/>
        <end position="17"/>
    </location>
</feature>
<dbReference type="Pfam" id="PF21935">
    <property type="entry name" value="TetR_C_45"/>
    <property type="match status" value="1"/>
</dbReference>
<keyword evidence="2 4" id="KW-0238">DNA-binding</keyword>
<name>A0ABU1S851_9MICO</name>
<dbReference type="Gene3D" id="1.10.357.10">
    <property type="entry name" value="Tetracycline Repressor, domain 2"/>
    <property type="match status" value="1"/>
</dbReference>
<evidence type="ECO:0000313" key="7">
    <source>
        <dbReference type="EMBL" id="MDR6865787.1"/>
    </source>
</evidence>
<dbReference type="Pfam" id="PF00440">
    <property type="entry name" value="TetR_N"/>
    <property type="match status" value="1"/>
</dbReference>
<protein>
    <submittedName>
        <fullName evidence="7">AcrR family transcriptional regulator</fullName>
    </submittedName>
</protein>
<keyword evidence="8" id="KW-1185">Reference proteome</keyword>
<dbReference type="RefSeq" id="WP_310016913.1">
    <property type="nucleotide sequence ID" value="NZ_JAVDUM010000001.1"/>
</dbReference>
<accession>A0ABU1S851</accession>
<sequence>MMNSMKRSDSSEAETRAPKGRKPQQLRGHMRRQSLIEGAARVFERVGYGAASLSDIVREADSSPGSLYFYFKSKKEIALAIIQEQNARTAAVLLDDPGCSAIAVLILSSAEIIDQLIVDPVVSAGIRLSLEQGTFSEPTADYYREWIDSVSALFQRAKDEGEIVDDFTPEELGRTLVPYFTGVHVVSNVMSDRKNVYSALDPMWRVLIGAAVAPERRANLLDLVHRRFSASQPKRPRNGPMD</sequence>
<feature type="DNA-binding region" description="H-T-H motif" evidence="4">
    <location>
        <begin position="52"/>
        <end position="71"/>
    </location>
</feature>
<dbReference type="NCBIfam" id="NF041196">
    <property type="entry name" value="ScbR_bind_reg"/>
    <property type="match status" value="1"/>
</dbReference>
<dbReference type="EMBL" id="JAVDUM010000001">
    <property type="protein sequence ID" value="MDR6865787.1"/>
    <property type="molecule type" value="Genomic_DNA"/>
</dbReference>
<dbReference type="InterPro" id="IPR001647">
    <property type="entry name" value="HTH_TetR"/>
</dbReference>
<dbReference type="PANTHER" id="PTHR47506:SF3">
    <property type="entry name" value="HTH-TYPE TRANSCRIPTIONAL REGULATOR LMRA"/>
    <property type="match status" value="1"/>
</dbReference>
<dbReference type="SUPFAM" id="SSF48498">
    <property type="entry name" value="Tetracyclin repressor-like, C-terminal domain"/>
    <property type="match status" value="1"/>
</dbReference>
<feature type="domain" description="HTH tetR-type" evidence="6">
    <location>
        <begin position="29"/>
        <end position="89"/>
    </location>
</feature>
<evidence type="ECO:0000256" key="5">
    <source>
        <dbReference type="SAM" id="MobiDB-lite"/>
    </source>
</evidence>
<feature type="region of interest" description="Disordered" evidence="5">
    <location>
        <begin position="1"/>
        <end position="30"/>
    </location>
</feature>
<evidence type="ECO:0000256" key="2">
    <source>
        <dbReference type="ARBA" id="ARBA00023125"/>
    </source>
</evidence>
<dbReference type="SUPFAM" id="SSF46689">
    <property type="entry name" value="Homeodomain-like"/>
    <property type="match status" value="1"/>
</dbReference>
<dbReference type="InterPro" id="IPR054126">
    <property type="entry name" value="CprB_TetR_C"/>
</dbReference>
<dbReference type="PRINTS" id="PR00455">
    <property type="entry name" value="HTHTETR"/>
</dbReference>
<dbReference type="Proteomes" id="UP001259347">
    <property type="component" value="Unassembled WGS sequence"/>
</dbReference>
<keyword evidence="3" id="KW-0804">Transcription</keyword>
<reference evidence="7 8" key="1">
    <citation type="submission" date="2023-07" db="EMBL/GenBank/DDBJ databases">
        <title>Sorghum-associated microbial communities from plants grown in Nebraska, USA.</title>
        <authorList>
            <person name="Schachtman D."/>
        </authorList>
    </citation>
    <scope>NUCLEOTIDE SEQUENCE [LARGE SCALE GENOMIC DNA]</scope>
    <source>
        <strain evidence="7 8">2980</strain>
    </source>
</reference>
<proteinExistence type="predicted"/>
<organism evidence="7 8">
    <name type="scientific">Microbacterium resistens</name>
    <dbReference type="NCBI Taxonomy" id="156977"/>
    <lineage>
        <taxon>Bacteria</taxon>
        <taxon>Bacillati</taxon>
        <taxon>Actinomycetota</taxon>
        <taxon>Actinomycetes</taxon>
        <taxon>Micrococcales</taxon>
        <taxon>Microbacteriaceae</taxon>
        <taxon>Microbacterium</taxon>
    </lineage>
</organism>
<dbReference type="PROSITE" id="PS50977">
    <property type="entry name" value="HTH_TETR_2"/>
    <property type="match status" value="1"/>
</dbReference>
<evidence type="ECO:0000313" key="8">
    <source>
        <dbReference type="Proteomes" id="UP001259347"/>
    </source>
</evidence>
<dbReference type="InterPro" id="IPR009057">
    <property type="entry name" value="Homeodomain-like_sf"/>
</dbReference>
<dbReference type="InterPro" id="IPR023772">
    <property type="entry name" value="DNA-bd_HTH_TetR-type_CS"/>
</dbReference>
<dbReference type="PROSITE" id="PS01081">
    <property type="entry name" value="HTH_TETR_1"/>
    <property type="match status" value="1"/>
</dbReference>
<evidence type="ECO:0000256" key="4">
    <source>
        <dbReference type="PROSITE-ProRule" id="PRU00335"/>
    </source>
</evidence>
<comment type="caution">
    <text evidence="7">The sequence shown here is derived from an EMBL/GenBank/DDBJ whole genome shotgun (WGS) entry which is preliminary data.</text>
</comment>
<keyword evidence="1" id="KW-0805">Transcription regulation</keyword>
<dbReference type="PANTHER" id="PTHR47506">
    <property type="entry name" value="TRANSCRIPTIONAL REGULATORY PROTEIN"/>
    <property type="match status" value="1"/>
</dbReference>
<dbReference type="InterPro" id="IPR047923">
    <property type="entry name" value="ArpA-like"/>
</dbReference>
<dbReference type="InterPro" id="IPR036271">
    <property type="entry name" value="Tet_transcr_reg_TetR-rel_C_sf"/>
</dbReference>
<feature type="compositionally biased region" description="Basic residues" evidence="5">
    <location>
        <begin position="18"/>
        <end position="30"/>
    </location>
</feature>
<evidence type="ECO:0000259" key="6">
    <source>
        <dbReference type="PROSITE" id="PS50977"/>
    </source>
</evidence>
<evidence type="ECO:0000256" key="3">
    <source>
        <dbReference type="ARBA" id="ARBA00023163"/>
    </source>
</evidence>
<gene>
    <name evidence="7" type="ORF">J2Y69_000369</name>
</gene>
<evidence type="ECO:0000256" key="1">
    <source>
        <dbReference type="ARBA" id="ARBA00023015"/>
    </source>
</evidence>